<accession>A0ABN1YCI7</accession>
<evidence type="ECO:0000313" key="3">
    <source>
        <dbReference type="Proteomes" id="UP001501414"/>
    </source>
</evidence>
<dbReference type="EMBL" id="BAAAJK010000073">
    <property type="protein sequence ID" value="GAA1404078.1"/>
    <property type="molecule type" value="Genomic_DNA"/>
</dbReference>
<evidence type="ECO:0000256" key="1">
    <source>
        <dbReference type="SAM" id="MobiDB-lite"/>
    </source>
</evidence>
<reference evidence="2 3" key="1">
    <citation type="journal article" date="2019" name="Int. J. Syst. Evol. Microbiol.">
        <title>The Global Catalogue of Microorganisms (GCM) 10K type strain sequencing project: providing services to taxonomists for standard genome sequencing and annotation.</title>
        <authorList>
            <consortium name="The Broad Institute Genomics Platform"/>
            <consortium name="The Broad Institute Genome Sequencing Center for Infectious Disease"/>
            <person name="Wu L."/>
            <person name="Ma J."/>
        </authorList>
    </citation>
    <scope>NUCLEOTIDE SEQUENCE [LARGE SCALE GENOMIC DNA]</scope>
    <source>
        <strain evidence="2 3">JCM 11896</strain>
    </source>
</reference>
<sequence length="159" mass="17854">MTTTDPATPARTGGHHTMTMNQDQLQRLRDHYDNHSTAHEMEDGHWETDTHPNPMVGTSLRLPQDLLNWVRTRAQDEGVKPGLLMRRWIEERRAAEQTAADGVEQRIQTLEEAVLAVGAAVPAPSDTLRRALHRLSTSSLPVQKDVRQQDAQPDSPATR</sequence>
<feature type="region of interest" description="Disordered" evidence="1">
    <location>
        <begin position="135"/>
        <end position="159"/>
    </location>
</feature>
<dbReference type="Proteomes" id="UP001501414">
    <property type="component" value="Unassembled WGS sequence"/>
</dbReference>
<gene>
    <name evidence="2" type="ORF">GCM10009613_65830</name>
</gene>
<evidence type="ECO:0000313" key="2">
    <source>
        <dbReference type="EMBL" id="GAA1404078.1"/>
    </source>
</evidence>
<proteinExistence type="predicted"/>
<keyword evidence="3" id="KW-1185">Reference proteome</keyword>
<feature type="compositionally biased region" description="Polar residues" evidence="1">
    <location>
        <begin position="149"/>
        <end position="159"/>
    </location>
</feature>
<comment type="caution">
    <text evidence="2">The sequence shown here is derived from an EMBL/GenBank/DDBJ whole genome shotgun (WGS) entry which is preliminary data.</text>
</comment>
<name>A0ABN1YCI7_9PSEU</name>
<organism evidence="2 3">
    <name type="scientific">Pseudonocardia kongjuensis</name>
    <dbReference type="NCBI Taxonomy" id="102227"/>
    <lineage>
        <taxon>Bacteria</taxon>
        <taxon>Bacillati</taxon>
        <taxon>Actinomycetota</taxon>
        <taxon>Actinomycetes</taxon>
        <taxon>Pseudonocardiales</taxon>
        <taxon>Pseudonocardiaceae</taxon>
        <taxon>Pseudonocardia</taxon>
    </lineage>
</organism>
<evidence type="ECO:0008006" key="4">
    <source>
        <dbReference type="Google" id="ProtNLM"/>
    </source>
</evidence>
<protein>
    <recommendedName>
        <fullName evidence="4">CopG family transcriptional regulator</fullName>
    </recommendedName>
</protein>